<keyword evidence="5" id="KW-1185">Reference proteome</keyword>
<sequence length="241" mass="27714">MNCIIIDDEPLAREGMLLLVNDFPELRVVGCFNGVKKAREFLAENQVDLIFLDIQMPGVNGLEFAQTIAGDTLIIFTTAYSQYALKSYEVDAIDYLVKPILKERFEKAINKALNYQQLLLQTNAKSSLESVASDFMLIKAERKFYKIFFKDILYIEGLKDYVVMYVNDNKIITAMNLKTIYHQLPQTIFVRVSKSYVVNMNHILSFDNHTIYLNNAEIPIGDIYRKNFMDLYLGDSLSGKL</sequence>
<accession>A0A2S1LK86</accession>
<dbReference type="InterPro" id="IPR011006">
    <property type="entry name" value="CheY-like_superfamily"/>
</dbReference>
<protein>
    <submittedName>
        <fullName evidence="4">DNA-binding response regulator</fullName>
    </submittedName>
</protein>
<dbReference type="Gene3D" id="3.40.50.2300">
    <property type="match status" value="1"/>
</dbReference>
<dbReference type="InterPro" id="IPR046947">
    <property type="entry name" value="LytR-like"/>
</dbReference>
<evidence type="ECO:0000256" key="1">
    <source>
        <dbReference type="PROSITE-ProRule" id="PRU00169"/>
    </source>
</evidence>
<keyword evidence="1" id="KW-0597">Phosphoprotein</keyword>
<dbReference type="Proteomes" id="UP000244677">
    <property type="component" value="Chromosome"/>
</dbReference>
<name>A0A2S1LK86_9FLAO</name>
<dbReference type="InterPro" id="IPR001789">
    <property type="entry name" value="Sig_transdc_resp-reg_receiver"/>
</dbReference>
<dbReference type="Pfam" id="PF00072">
    <property type="entry name" value="Response_reg"/>
    <property type="match status" value="1"/>
</dbReference>
<feature type="domain" description="Response regulatory" evidence="2">
    <location>
        <begin position="2"/>
        <end position="113"/>
    </location>
</feature>
<reference evidence="4 5" key="1">
    <citation type="submission" date="2017-04" db="EMBL/GenBank/DDBJ databases">
        <title>Complete genome sequence of Flavobacterium kingsejong AJ004.</title>
        <authorList>
            <person name="Lee P.C."/>
        </authorList>
    </citation>
    <scope>NUCLEOTIDE SEQUENCE [LARGE SCALE GENOMIC DNA]</scope>
    <source>
        <strain evidence="4 5">AJ004</strain>
    </source>
</reference>
<dbReference type="AlphaFoldDB" id="A0A2S1LK86"/>
<evidence type="ECO:0000313" key="4">
    <source>
        <dbReference type="EMBL" id="AWG24173.1"/>
    </source>
</evidence>
<dbReference type="RefSeq" id="WP_108735827.1">
    <property type="nucleotide sequence ID" value="NZ_CP020919.1"/>
</dbReference>
<keyword evidence="4" id="KW-0238">DNA-binding</keyword>
<gene>
    <name evidence="4" type="ORF">FK004_02515</name>
</gene>
<dbReference type="SUPFAM" id="SSF52172">
    <property type="entry name" value="CheY-like"/>
    <property type="match status" value="1"/>
</dbReference>
<dbReference type="OrthoDB" id="2168082at2"/>
<dbReference type="PANTHER" id="PTHR37299">
    <property type="entry name" value="TRANSCRIPTIONAL REGULATOR-RELATED"/>
    <property type="match status" value="1"/>
</dbReference>
<proteinExistence type="predicted"/>
<evidence type="ECO:0000259" key="2">
    <source>
        <dbReference type="PROSITE" id="PS50110"/>
    </source>
</evidence>
<organism evidence="4 5">
    <name type="scientific">Flavobacterium kingsejongi</name>
    <dbReference type="NCBI Taxonomy" id="1678728"/>
    <lineage>
        <taxon>Bacteria</taxon>
        <taxon>Pseudomonadati</taxon>
        <taxon>Bacteroidota</taxon>
        <taxon>Flavobacteriia</taxon>
        <taxon>Flavobacteriales</taxon>
        <taxon>Flavobacteriaceae</taxon>
        <taxon>Flavobacterium</taxon>
    </lineage>
</organism>
<dbReference type="InterPro" id="IPR007492">
    <property type="entry name" value="LytTR_DNA-bd_dom"/>
</dbReference>
<dbReference type="KEGG" id="fki:FK004_02515"/>
<dbReference type="SMART" id="SM00448">
    <property type="entry name" value="REC"/>
    <property type="match status" value="1"/>
</dbReference>
<dbReference type="PROSITE" id="PS50930">
    <property type="entry name" value="HTH_LYTTR"/>
    <property type="match status" value="1"/>
</dbReference>
<dbReference type="PROSITE" id="PS50110">
    <property type="entry name" value="RESPONSE_REGULATORY"/>
    <property type="match status" value="1"/>
</dbReference>
<dbReference type="SMART" id="SM00850">
    <property type="entry name" value="LytTR"/>
    <property type="match status" value="1"/>
</dbReference>
<feature type="modified residue" description="4-aspartylphosphate" evidence="1">
    <location>
        <position position="53"/>
    </location>
</feature>
<dbReference type="EMBL" id="CP020919">
    <property type="protein sequence ID" value="AWG24173.1"/>
    <property type="molecule type" value="Genomic_DNA"/>
</dbReference>
<evidence type="ECO:0000313" key="5">
    <source>
        <dbReference type="Proteomes" id="UP000244677"/>
    </source>
</evidence>
<dbReference type="Pfam" id="PF04397">
    <property type="entry name" value="LytTR"/>
    <property type="match status" value="1"/>
</dbReference>
<dbReference type="GO" id="GO:0003677">
    <property type="term" value="F:DNA binding"/>
    <property type="evidence" value="ECO:0007669"/>
    <property type="project" value="UniProtKB-KW"/>
</dbReference>
<dbReference type="PANTHER" id="PTHR37299:SF1">
    <property type="entry name" value="STAGE 0 SPORULATION PROTEIN A HOMOLOG"/>
    <property type="match status" value="1"/>
</dbReference>
<feature type="domain" description="HTH LytTR-type" evidence="3">
    <location>
        <begin position="136"/>
        <end position="203"/>
    </location>
</feature>
<dbReference type="Gene3D" id="2.40.50.1020">
    <property type="entry name" value="LytTr DNA-binding domain"/>
    <property type="match status" value="1"/>
</dbReference>
<dbReference type="GO" id="GO:0000156">
    <property type="term" value="F:phosphorelay response regulator activity"/>
    <property type="evidence" value="ECO:0007669"/>
    <property type="project" value="InterPro"/>
</dbReference>
<evidence type="ECO:0000259" key="3">
    <source>
        <dbReference type="PROSITE" id="PS50930"/>
    </source>
</evidence>